<evidence type="ECO:0000313" key="2">
    <source>
        <dbReference type="EMBL" id="PBK59701.1"/>
    </source>
</evidence>
<evidence type="ECO:0000313" key="3">
    <source>
        <dbReference type="Proteomes" id="UP000218334"/>
    </source>
</evidence>
<dbReference type="Proteomes" id="UP000218334">
    <property type="component" value="Unassembled WGS sequence"/>
</dbReference>
<proteinExistence type="predicted"/>
<organism evidence="2 3">
    <name type="scientific">Armillaria solidipes</name>
    <dbReference type="NCBI Taxonomy" id="1076256"/>
    <lineage>
        <taxon>Eukaryota</taxon>
        <taxon>Fungi</taxon>
        <taxon>Dikarya</taxon>
        <taxon>Basidiomycota</taxon>
        <taxon>Agaricomycotina</taxon>
        <taxon>Agaricomycetes</taxon>
        <taxon>Agaricomycetidae</taxon>
        <taxon>Agaricales</taxon>
        <taxon>Marasmiineae</taxon>
        <taxon>Physalacriaceae</taxon>
        <taxon>Armillaria</taxon>
    </lineage>
</organism>
<feature type="compositionally biased region" description="Polar residues" evidence="1">
    <location>
        <begin position="43"/>
        <end position="56"/>
    </location>
</feature>
<reference evidence="3" key="1">
    <citation type="journal article" date="2017" name="Nat. Ecol. Evol.">
        <title>Genome expansion and lineage-specific genetic innovations in the forest pathogenic fungi Armillaria.</title>
        <authorList>
            <person name="Sipos G."/>
            <person name="Prasanna A.N."/>
            <person name="Walter M.C."/>
            <person name="O'Connor E."/>
            <person name="Balint B."/>
            <person name="Krizsan K."/>
            <person name="Kiss B."/>
            <person name="Hess J."/>
            <person name="Varga T."/>
            <person name="Slot J."/>
            <person name="Riley R."/>
            <person name="Boka B."/>
            <person name="Rigling D."/>
            <person name="Barry K."/>
            <person name="Lee J."/>
            <person name="Mihaltcheva S."/>
            <person name="LaButti K."/>
            <person name="Lipzen A."/>
            <person name="Waldron R."/>
            <person name="Moloney N.M."/>
            <person name="Sperisen C."/>
            <person name="Kredics L."/>
            <person name="Vagvoelgyi C."/>
            <person name="Patrignani A."/>
            <person name="Fitzpatrick D."/>
            <person name="Nagy I."/>
            <person name="Doyle S."/>
            <person name="Anderson J.B."/>
            <person name="Grigoriev I.V."/>
            <person name="Gueldener U."/>
            <person name="Muensterkoetter M."/>
            <person name="Nagy L.G."/>
        </authorList>
    </citation>
    <scope>NUCLEOTIDE SEQUENCE [LARGE SCALE GENOMIC DNA]</scope>
    <source>
        <strain evidence="3">28-4</strain>
    </source>
</reference>
<gene>
    <name evidence="2" type="ORF">ARMSODRAFT_1027142</name>
</gene>
<feature type="compositionally biased region" description="Polar residues" evidence="1">
    <location>
        <begin position="74"/>
        <end position="83"/>
    </location>
</feature>
<keyword evidence="3" id="KW-1185">Reference proteome</keyword>
<feature type="region of interest" description="Disordered" evidence="1">
    <location>
        <begin position="1"/>
        <end position="83"/>
    </location>
</feature>
<evidence type="ECO:0000256" key="1">
    <source>
        <dbReference type="SAM" id="MobiDB-lite"/>
    </source>
</evidence>
<name>A0A2H3ALF7_9AGAR</name>
<dbReference type="AlphaFoldDB" id="A0A2H3ALF7"/>
<feature type="region of interest" description="Disordered" evidence="1">
    <location>
        <begin position="415"/>
        <end position="456"/>
    </location>
</feature>
<dbReference type="EMBL" id="KZ293498">
    <property type="protein sequence ID" value="PBK59701.1"/>
    <property type="molecule type" value="Genomic_DNA"/>
</dbReference>
<protein>
    <submittedName>
        <fullName evidence="2">Uncharacterized protein</fullName>
    </submittedName>
</protein>
<accession>A0A2H3ALF7</accession>
<sequence length="850" mass="94738">MSTEPRPVTLARLLRHSQTAHRQPDPVVENNTPPAVPEPRPNPTTNAEPHESNANPSPLFRLTAAGIYPPPSHTAANPSTTLPQPYVRPAPAVAGLLSHAFNPNAFLGQLPQPGATAFVGSNTTGRQKASILRMTLGDRQAPVCHIIIYPFVSPHHRIQAAKNNDPHVQRAYTLPESDIYNLEETDVESFRAHMQKLDLCVTYRTTSNDTYKDIHAQLLAHNADSTKPHIPGLKTENLDHLTFDNMGWCFLHLATHGPNHALLTFNKNHKETQSNVSYMIQYGSLESKFNAHRKRKNLAMPGQFTIVIAPTTAPICHNLLNRNLYIGDYGPNGIPDAARNGVHACFAERAMHNLSFVMRRRGGSGDENALPCLRACRGLCPDVLGGVVPVIEPGIPRCPAAFVNTNQVEQVEAWGPLNRRSNKHAATSRSPSPHHAPLRPLSPIRRPDDTLPPLPLPPPYYAGQFHTFFTQLVDPIDTFGDDALILKGPDVHALADAVITLSLYYAEHGWNNLNQGFVRYMNDPLGPEFSSPGITCDNWNEPARDGINKMVFREALRRALADTDRYVYAKQLKLFYCEFSHDRMYEEGNDAVVSSGPAPRCLPGVLDALSGPVIKALDPACEHFMQPWLGRRLTEPLTSEPPSNWGRDQRYLWVSHFCEPHLTALEVTPDLKKSILQNRLVFRLILLSHPLVEQSEVFNAMQQGFAFNFGHASYVHGLVSNRPLRSQRAAGVIDIQYGEVATDPFCSQRLDLGFSKDHNGDDLPLYMGIKRALEQSLRTYFQQDMTRRGERFLVMATSLPYMPCVGSEVKVRHVLNDAVKAIDVPLKYLFLASEDQARYEPLPALGWPID</sequence>